<dbReference type="Gene3D" id="3.60.40.10">
    <property type="entry name" value="PPM-type phosphatase domain"/>
    <property type="match status" value="1"/>
</dbReference>
<evidence type="ECO:0000313" key="2">
    <source>
        <dbReference type="EMBL" id="RJO71052.1"/>
    </source>
</evidence>
<keyword evidence="3" id="KW-1185">Reference proteome</keyword>
<gene>
    <name evidence="2" type="ORF">D5S18_27685</name>
</gene>
<dbReference type="EMBL" id="QZFU01000036">
    <property type="protein sequence ID" value="RJO71052.1"/>
    <property type="molecule type" value="Genomic_DNA"/>
</dbReference>
<dbReference type="InterPro" id="IPR036457">
    <property type="entry name" value="PPM-type-like_dom_sf"/>
</dbReference>
<comment type="caution">
    <text evidence="2">The sequence shown here is derived from an EMBL/GenBank/DDBJ whole genome shotgun (WGS) entry which is preliminary data.</text>
</comment>
<organism evidence="2 3">
    <name type="scientific">Nocardia panacis</name>
    <dbReference type="NCBI Taxonomy" id="2340916"/>
    <lineage>
        <taxon>Bacteria</taxon>
        <taxon>Bacillati</taxon>
        <taxon>Actinomycetota</taxon>
        <taxon>Actinomycetes</taxon>
        <taxon>Mycobacteriales</taxon>
        <taxon>Nocardiaceae</taxon>
        <taxon>Nocardia</taxon>
    </lineage>
</organism>
<protein>
    <submittedName>
        <fullName evidence="2">Serine/threonine protein phosphatase</fullName>
    </submittedName>
</protein>
<dbReference type="InterPro" id="IPR001932">
    <property type="entry name" value="PPM-type_phosphatase-like_dom"/>
</dbReference>
<evidence type="ECO:0000259" key="1">
    <source>
        <dbReference type="PROSITE" id="PS51746"/>
    </source>
</evidence>
<dbReference type="OrthoDB" id="9801841at2"/>
<dbReference type="Proteomes" id="UP000266677">
    <property type="component" value="Unassembled WGS sequence"/>
</dbReference>
<dbReference type="SMART" id="SM00332">
    <property type="entry name" value="PP2Cc"/>
    <property type="match status" value="1"/>
</dbReference>
<feature type="domain" description="PPM-type phosphatase" evidence="1">
    <location>
        <begin position="3"/>
        <end position="230"/>
    </location>
</feature>
<name>A0A3A4JWK7_9NOCA</name>
<dbReference type="PROSITE" id="PS51746">
    <property type="entry name" value="PPM_2"/>
    <property type="match status" value="1"/>
</dbReference>
<proteinExistence type="predicted"/>
<dbReference type="SUPFAM" id="SSF81606">
    <property type="entry name" value="PP2C-like"/>
    <property type="match status" value="1"/>
</dbReference>
<evidence type="ECO:0000313" key="3">
    <source>
        <dbReference type="Proteomes" id="UP000266677"/>
    </source>
</evidence>
<dbReference type="AlphaFoldDB" id="A0A3A4JWK7"/>
<sequence>MLRVLVAATASGRGPRAINADAVAGYTDPATGRGAYAVADGVGDHLLAARAARTAATIAARAAATAGAQVGILAAQQELLREFPEPEADCVLVVAAVPAAPGPDGPTDIAWVGDCRAYRWNGRVLHQLTTDHTVGEYFRSQGIAAAPRMDHVVTTSARTAPPDRIGRASTGSSRGRLLLATDGIVRRLTMAELKSALAEGLTPQDTANALVRRALRAAGTDNATAYLVDGR</sequence>
<reference evidence="2 3" key="1">
    <citation type="submission" date="2018-09" db="EMBL/GenBank/DDBJ databases">
        <title>YIM PH21274 draft genome.</title>
        <authorList>
            <person name="Miao C."/>
        </authorList>
    </citation>
    <scope>NUCLEOTIDE SEQUENCE [LARGE SCALE GENOMIC DNA]</scope>
    <source>
        <strain evidence="2 3">YIM PH 21724</strain>
    </source>
</reference>
<dbReference type="SMART" id="SM00331">
    <property type="entry name" value="PP2C_SIG"/>
    <property type="match status" value="1"/>
</dbReference>
<accession>A0A3A4JWK7</accession>